<feature type="transmembrane region" description="Helical" evidence="10">
    <location>
        <begin position="45"/>
        <end position="69"/>
    </location>
</feature>
<keyword evidence="5" id="KW-1003">Cell membrane</keyword>
<dbReference type="Proteomes" id="UP000467132">
    <property type="component" value="Unassembled WGS sequence"/>
</dbReference>
<feature type="transmembrane region" description="Helical" evidence="10">
    <location>
        <begin position="348"/>
        <end position="368"/>
    </location>
</feature>
<evidence type="ECO:0000256" key="2">
    <source>
        <dbReference type="ARBA" id="ARBA00008417"/>
    </source>
</evidence>
<dbReference type="EMBL" id="QXXA01000006">
    <property type="protein sequence ID" value="NBI06518.1"/>
    <property type="molecule type" value="Genomic_DNA"/>
</dbReference>
<name>A0A845QZ99_9CLOT</name>
<dbReference type="InterPro" id="IPR045070">
    <property type="entry name" value="MATE_MepA-like"/>
</dbReference>
<feature type="transmembrane region" description="Helical" evidence="10">
    <location>
        <begin position="380"/>
        <end position="400"/>
    </location>
</feature>
<dbReference type="PIRSF" id="PIRSF006603">
    <property type="entry name" value="DinF"/>
    <property type="match status" value="1"/>
</dbReference>
<dbReference type="GO" id="GO:0005886">
    <property type="term" value="C:plasma membrane"/>
    <property type="evidence" value="ECO:0007669"/>
    <property type="project" value="UniProtKB-SubCell"/>
</dbReference>
<gene>
    <name evidence="11" type="ORF">D3Z33_06530</name>
</gene>
<dbReference type="InterPro" id="IPR002528">
    <property type="entry name" value="MATE_fam"/>
</dbReference>
<reference evidence="11 12" key="1">
    <citation type="submission" date="2018-08" db="EMBL/GenBank/DDBJ databases">
        <title>Murine metabolic-syndrome-specific gut microbial biobank.</title>
        <authorList>
            <person name="Liu C."/>
        </authorList>
    </citation>
    <scope>NUCLEOTIDE SEQUENCE [LARGE SCALE GENOMIC DNA]</scope>
    <source>
        <strain evidence="11 12">583</strain>
    </source>
</reference>
<dbReference type="GO" id="GO:0015297">
    <property type="term" value="F:antiporter activity"/>
    <property type="evidence" value="ECO:0007669"/>
    <property type="project" value="InterPro"/>
</dbReference>
<evidence type="ECO:0000256" key="8">
    <source>
        <dbReference type="ARBA" id="ARBA00023136"/>
    </source>
</evidence>
<protein>
    <recommendedName>
        <fullName evidence="3">Multidrug export protein MepA</fullName>
    </recommendedName>
</protein>
<comment type="subcellular location">
    <subcellularLocation>
        <location evidence="1">Cell membrane</location>
        <topology evidence="1">Multi-pass membrane protein</topology>
    </subcellularLocation>
</comment>
<proteinExistence type="inferred from homology"/>
<comment type="caution">
    <text evidence="11">The sequence shown here is derived from an EMBL/GenBank/DDBJ whole genome shotgun (WGS) entry which is preliminary data.</text>
</comment>
<feature type="transmembrane region" description="Helical" evidence="10">
    <location>
        <begin position="261"/>
        <end position="282"/>
    </location>
</feature>
<feature type="transmembrane region" description="Helical" evidence="10">
    <location>
        <begin position="128"/>
        <end position="148"/>
    </location>
</feature>
<organism evidence="11 12">
    <name type="scientific">Senegalia massiliensis</name>
    <dbReference type="NCBI Taxonomy" id="1720316"/>
    <lineage>
        <taxon>Bacteria</taxon>
        <taxon>Bacillati</taxon>
        <taxon>Bacillota</taxon>
        <taxon>Clostridia</taxon>
        <taxon>Eubacteriales</taxon>
        <taxon>Clostridiaceae</taxon>
        <taxon>Senegalia</taxon>
    </lineage>
</organism>
<feature type="transmembrane region" description="Helical" evidence="10">
    <location>
        <begin position="310"/>
        <end position="328"/>
    </location>
</feature>
<evidence type="ECO:0000256" key="1">
    <source>
        <dbReference type="ARBA" id="ARBA00004651"/>
    </source>
</evidence>
<keyword evidence="4" id="KW-0813">Transport</keyword>
<feature type="transmembrane region" description="Helical" evidence="10">
    <location>
        <begin position="12"/>
        <end position="33"/>
    </location>
</feature>
<keyword evidence="9" id="KW-0046">Antibiotic resistance</keyword>
<dbReference type="CDD" id="cd13143">
    <property type="entry name" value="MATE_MepA_like"/>
    <property type="match status" value="1"/>
</dbReference>
<dbReference type="InterPro" id="IPR048279">
    <property type="entry name" value="MdtK-like"/>
</dbReference>
<keyword evidence="6 10" id="KW-0812">Transmembrane</keyword>
<keyword evidence="8 10" id="KW-0472">Membrane</keyword>
<feature type="transmembrane region" description="Helical" evidence="10">
    <location>
        <begin position="160"/>
        <end position="180"/>
    </location>
</feature>
<feature type="transmembrane region" description="Helical" evidence="10">
    <location>
        <begin position="186"/>
        <end position="207"/>
    </location>
</feature>
<evidence type="ECO:0000256" key="5">
    <source>
        <dbReference type="ARBA" id="ARBA00022475"/>
    </source>
</evidence>
<comment type="similarity">
    <text evidence="2">Belongs to the multi antimicrobial extrusion (MATE) (TC 2.A.66.1) family. MepA subfamily.</text>
</comment>
<dbReference type="GO" id="GO:0046677">
    <property type="term" value="P:response to antibiotic"/>
    <property type="evidence" value="ECO:0007669"/>
    <property type="project" value="UniProtKB-KW"/>
</dbReference>
<evidence type="ECO:0000256" key="9">
    <source>
        <dbReference type="ARBA" id="ARBA00023251"/>
    </source>
</evidence>
<evidence type="ECO:0000256" key="3">
    <source>
        <dbReference type="ARBA" id="ARBA00022106"/>
    </source>
</evidence>
<feature type="transmembrane region" description="Helical" evidence="10">
    <location>
        <begin position="406"/>
        <end position="425"/>
    </location>
</feature>
<dbReference type="PANTHER" id="PTHR43823">
    <property type="entry name" value="SPORULATION PROTEIN YKVU"/>
    <property type="match status" value="1"/>
</dbReference>
<evidence type="ECO:0000313" key="12">
    <source>
        <dbReference type="Proteomes" id="UP000467132"/>
    </source>
</evidence>
<feature type="transmembrane region" description="Helical" evidence="10">
    <location>
        <begin position="90"/>
        <end position="108"/>
    </location>
</feature>
<dbReference type="PANTHER" id="PTHR43823:SF3">
    <property type="entry name" value="MULTIDRUG EXPORT PROTEIN MEPA"/>
    <property type="match status" value="1"/>
</dbReference>
<keyword evidence="7 10" id="KW-1133">Transmembrane helix</keyword>
<dbReference type="NCBIfam" id="TIGR00797">
    <property type="entry name" value="matE"/>
    <property type="match status" value="1"/>
</dbReference>
<evidence type="ECO:0000256" key="10">
    <source>
        <dbReference type="SAM" id="Phobius"/>
    </source>
</evidence>
<evidence type="ECO:0000313" key="11">
    <source>
        <dbReference type="EMBL" id="NBI06518.1"/>
    </source>
</evidence>
<keyword evidence="12" id="KW-1185">Reference proteome</keyword>
<accession>A0A845QZ99</accession>
<dbReference type="Pfam" id="PF01554">
    <property type="entry name" value="MatE"/>
    <property type="match status" value="2"/>
</dbReference>
<dbReference type="AlphaFoldDB" id="A0A845QZ99"/>
<dbReference type="RefSeq" id="WP_160196994.1">
    <property type="nucleotide sequence ID" value="NZ_QXXA01000006.1"/>
</dbReference>
<evidence type="ECO:0000256" key="6">
    <source>
        <dbReference type="ARBA" id="ARBA00022692"/>
    </source>
</evidence>
<dbReference type="GO" id="GO:0042910">
    <property type="term" value="F:xenobiotic transmembrane transporter activity"/>
    <property type="evidence" value="ECO:0007669"/>
    <property type="project" value="InterPro"/>
</dbReference>
<evidence type="ECO:0000256" key="4">
    <source>
        <dbReference type="ARBA" id="ARBA00022448"/>
    </source>
</evidence>
<sequence>MKSLWKEFIKYAVPSVIGMMVSALYIVVDGIFVGRGVGASALASINIALPVTTLMIAITMMITMGGAAVTSIKFGQNKYDEGNNIFLESLFLIVVITGILSVVGVFFPEGLAKMLGASNELAKGTAEYLRYYLMFGLGFSGSLALSAFVRNDGNPKLAMIALIVGAITNIVLDYMFIFIFNYGIVGAAIASGLGQLSSVFLLLSHFFRNQGKLKLYIPQLKKSELIRILKAGTPEFIVQVSPAVSVFVFNQVIMRRIGEVGIASFSIIGYISVVLIALFIGISQGIQPLLSYNYGKENYKKVNKVFKMGVKTNFTASLIIYLIILVLGEKIISIFNSDKTLIKLTFDAMVIYAFSFIIASINIVNINYYQSTEKPKIANIISASRGLVFTVVFVIILPLIIEDIGIWTSIILAEICTLLFSLYLINIKKIAINKN</sequence>
<feature type="transmembrane region" description="Helical" evidence="10">
    <location>
        <begin position="228"/>
        <end position="249"/>
    </location>
</feature>
<dbReference type="InterPro" id="IPR051327">
    <property type="entry name" value="MATE_MepA_subfamily"/>
</dbReference>
<evidence type="ECO:0000256" key="7">
    <source>
        <dbReference type="ARBA" id="ARBA00022989"/>
    </source>
</evidence>
<dbReference type="OrthoDB" id="305360at2"/>